<dbReference type="SUPFAM" id="SSF54236">
    <property type="entry name" value="Ubiquitin-like"/>
    <property type="match status" value="1"/>
</dbReference>
<evidence type="ECO:0000313" key="3">
    <source>
        <dbReference type="EMBL" id="KIY44436.1"/>
    </source>
</evidence>
<evidence type="ECO:0000259" key="2">
    <source>
        <dbReference type="PROSITE" id="PS50033"/>
    </source>
</evidence>
<dbReference type="Proteomes" id="UP000054144">
    <property type="component" value="Unassembled WGS sequence"/>
</dbReference>
<dbReference type="PROSITE" id="PS50033">
    <property type="entry name" value="UBX"/>
    <property type="match status" value="1"/>
</dbReference>
<evidence type="ECO:0000256" key="1">
    <source>
        <dbReference type="SAM" id="MobiDB-lite"/>
    </source>
</evidence>
<feature type="region of interest" description="Disordered" evidence="1">
    <location>
        <begin position="229"/>
        <end position="249"/>
    </location>
</feature>
<dbReference type="Pfam" id="PF00789">
    <property type="entry name" value="UBX"/>
    <property type="match status" value="1"/>
</dbReference>
<feature type="domain" description="UBX" evidence="2">
    <location>
        <begin position="109"/>
        <end position="192"/>
    </location>
</feature>
<keyword evidence="4" id="KW-1185">Reference proteome</keyword>
<dbReference type="GO" id="GO:0006886">
    <property type="term" value="P:intracellular protein transport"/>
    <property type="evidence" value="ECO:0007669"/>
    <property type="project" value="TreeGrafter"/>
</dbReference>
<protein>
    <recommendedName>
        <fullName evidence="2">UBX domain-containing protein</fullName>
    </recommendedName>
</protein>
<dbReference type="PANTHER" id="PTHR46467:SF1">
    <property type="entry name" value="TETHER CONTAINING UBX DOMAIN FOR GLUT4"/>
    <property type="match status" value="1"/>
</dbReference>
<dbReference type="OrthoDB" id="440781at2759"/>
<feature type="region of interest" description="Disordered" evidence="1">
    <location>
        <begin position="1"/>
        <end position="40"/>
    </location>
</feature>
<sequence>MSSTPSTKDTIPAPTSDGFSTMASMSAARENASSSTIANPSAGRAFKVYKPINHSHIHLPPPPPDDFYTVTAADLKSAQAVLRARTQALVDAPLQLRATREAEDRKKRERWPNTTIRVRFPDQTQLEATFPSTDKIKSVYVFVRASLRDDVKPIKFILSQSPPKRDLKVSDPNVRDMSLGDLQLAPSSVLLLRFEDESLNHSSYPAPLLQEMLDAAIDLPLPVELTAANVPGTPAPAERQSKPVSIGEKKIPKWLKAGLSKSLS</sequence>
<dbReference type="GO" id="GO:0005737">
    <property type="term" value="C:cytoplasm"/>
    <property type="evidence" value="ECO:0007669"/>
    <property type="project" value="TreeGrafter"/>
</dbReference>
<organism evidence="3 4">
    <name type="scientific">Fistulina hepatica ATCC 64428</name>
    <dbReference type="NCBI Taxonomy" id="1128425"/>
    <lineage>
        <taxon>Eukaryota</taxon>
        <taxon>Fungi</taxon>
        <taxon>Dikarya</taxon>
        <taxon>Basidiomycota</taxon>
        <taxon>Agaricomycotina</taxon>
        <taxon>Agaricomycetes</taxon>
        <taxon>Agaricomycetidae</taxon>
        <taxon>Agaricales</taxon>
        <taxon>Fistulinaceae</taxon>
        <taxon>Fistulina</taxon>
    </lineage>
</organism>
<dbReference type="InterPro" id="IPR029071">
    <property type="entry name" value="Ubiquitin-like_domsf"/>
</dbReference>
<dbReference type="EMBL" id="KN882092">
    <property type="protein sequence ID" value="KIY44436.1"/>
    <property type="molecule type" value="Genomic_DNA"/>
</dbReference>
<dbReference type="GO" id="GO:0005634">
    <property type="term" value="C:nucleus"/>
    <property type="evidence" value="ECO:0007669"/>
    <property type="project" value="TreeGrafter"/>
</dbReference>
<evidence type="ECO:0000313" key="4">
    <source>
        <dbReference type="Proteomes" id="UP000054144"/>
    </source>
</evidence>
<dbReference type="Gene3D" id="3.10.20.90">
    <property type="entry name" value="Phosphatidylinositol 3-kinase Catalytic Subunit, Chain A, domain 1"/>
    <property type="match status" value="1"/>
</dbReference>
<name>A0A0D7A3F7_9AGAR</name>
<proteinExistence type="predicted"/>
<gene>
    <name evidence="3" type="ORF">FISHEDRAFT_51336</name>
</gene>
<accession>A0A0D7A3F7</accession>
<dbReference type="PANTHER" id="PTHR46467">
    <property type="entry name" value="TETHER CONTAINING UBX DOMAIN FOR GLUT4"/>
    <property type="match status" value="1"/>
</dbReference>
<dbReference type="InterPro" id="IPR001012">
    <property type="entry name" value="UBX_dom"/>
</dbReference>
<dbReference type="SMART" id="SM00166">
    <property type="entry name" value="UBX"/>
    <property type="match status" value="1"/>
</dbReference>
<dbReference type="GO" id="GO:0012506">
    <property type="term" value="C:vesicle membrane"/>
    <property type="evidence" value="ECO:0007669"/>
    <property type="project" value="TreeGrafter"/>
</dbReference>
<dbReference type="AlphaFoldDB" id="A0A0D7A3F7"/>
<reference evidence="3 4" key="1">
    <citation type="journal article" date="2015" name="Fungal Genet. Biol.">
        <title>Evolution of novel wood decay mechanisms in Agaricales revealed by the genome sequences of Fistulina hepatica and Cylindrobasidium torrendii.</title>
        <authorList>
            <person name="Floudas D."/>
            <person name="Held B.W."/>
            <person name="Riley R."/>
            <person name="Nagy L.G."/>
            <person name="Koehler G."/>
            <person name="Ransdell A.S."/>
            <person name="Younus H."/>
            <person name="Chow J."/>
            <person name="Chiniquy J."/>
            <person name="Lipzen A."/>
            <person name="Tritt A."/>
            <person name="Sun H."/>
            <person name="Haridas S."/>
            <person name="LaButti K."/>
            <person name="Ohm R.A."/>
            <person name="Kues U."/>
            <person name="Blanchette R.A."/>
            <person name="Grigoriev I.V."/>
            <person name="Minto R.E."/>
            <person name="Hibbett D.S."/>
        </authorList>
    </citation>
    <scope>NUCLEOTIDE SEQUENCE [LARGE SCALE GENOMIC DNA]</scope>
    <source>
        <strain evidence="3 4">ATCC 64428</strain>
    </source>
</reference>